<keyword evidence="8" id="KW-0902">Two-component regulatory system</keyword>
<keyword evidence="5" id="KW-0547">Nucleotide-binding</keyword>
<dbReference type="PANTHER" id="PTHR24421">
    <property type="entry name" value="NITRATE/NITRITE SENSOR PROTEIN NARX-RELATED"/>
    <property type="match status" value="1"/>
</dbReference>
<dbReference type="InterPro" id="IPR003594">
    <property type="entry name" value="HATPase_dom"/>
</dbReference>
<dbReference type="GO" id="GO:0046983">
    <property type="term" value="F:protein dimerization activity"/>
    <property type="evidence" value="ECO:0007669"/>
    <property type="project" value="InterPro"/>
</dbReference>
<gene>
    <name evidence="11" type="ORF">GH723_02860</name>
</gene>
<dbReference type="SUPFAM" id="SSF55781">
    <property type="entry name" value="GAF domain-like"/>
    <property type="match status" value="1"/>
</dbReference>
<dbReference type="InterPro" id="IPR050482">
    <property type="entry name" value="Sensor_HK_TwoCompSys"/>
</dbReference>
<dbReference type="GO" id="GO:0000155">
    <property type="term" value="F:phosphorelay sensor kinase activity"/>
    <property type="evidence" value="ECO:0007669"/>
    <property type="project" value="InterPro"/>
</dbReference>
<dbReference type="InterPro" id="IPR005467">
    <property type="entry name" value="His_kinase_dom"/>
</dbReference>
<dbReference type="Pfam" id="PF13185">
    <property type="entry name" value="GAF_2"/>
    <property type="match status" value="1"/>
</dbReference>
<dbReference type="SMART" id="SM00065">
    <property type="entry name" value="GAF"/>
    <property type="match status" value="1"/>
</dbReference>
<dbReference type="Gene3D" id="3.30.565.10">
    <property type="entry name" value="Histidine kinase-like ATPase, C-terminal domain"/>
    <property type="match status" value="1"/>
</dbReference>
<dbReference type="InterPro" id="IPR003018">
    <property type="entry name" value="GAF"/>
</dbReference>
<dbReference type="AlphaFoldDB" id="A0A5Q2RID0"/>
<feature type="region of interest" description="Disordered" evidence="9">
    <location>
        <begin position="1"/>
        <end position="44"/>
    </location>
</feature>
<keyword evidence="7" id="KW-0067">ATP-binding</keyword>
<evidence type="ECO:0000256" key="9">
    <source>
        <dbReference type="SAM" id="MobiDB-lite"/>
    </source>
</evidence>
<evidence type="ECO:0000256" key="8">
    <source>
        <dbReference type="ARBA" id="ARBA00023012"/>
    </source>
</evidence>
<evidence type="ECO:0000259" key="10">
    <source>
        <dbReference type="PROSITE" id="PS50109"/>
    </source>
</evidence>
<proteinExistence type="predicted"/>
<comment type="catalytic activity">
    <reaction evidence="1">
        <text>ATP + protein L-histidine = ADP + protein N-phospho-L-histidine.</text>
        <dbReference type="EC" id="2.7.13.3"/>
    </reaction>
</comment>
<dbReference type="Proteomes" id="UP000334019">
    <property type="component" value="Chromosome"/>
</dbReference>
<evidence type="ECO:0000313" key="12">
    <source>
        <dbReference type="Proteomes" id="UP000334019"/>
    </source>
</evidence>
<dbReference type="CDD" id="cd16917">
    <property type="entry name" value="HATPase_UhpB-NarQ-NarX-like"/>
    <property type="match status" value="1"/>
</dbReference>
<evidence type="ECO:0000256" key="3">
    <source>
        <dbReference type="ARBA" id="ARBA00022553"/>
    </source>
</evidence>
<keyword evidence="3" id="KW-0597">Phosphoprotein</keyword>
<dbReference type="SUPFAM" id="SSF55874">
    <property type="entry name" value="ATPase domain of HSP90 chaperone/DNA topoisomerase II/histidine kinase"/>
    <property type="match status" value="1"/>
</dbReference>
<dbReference type="InterPro" id="IPR011712">
    <property type="entry name" value="Sig_transdc_His_kin_sub3_dim/P"/>
</dbReference>
<dbReference type="GO" id="GO:0005524">
    <property type="term" value="F:ATP binding"/>
    <property type="evidence" value="ECO:0007669"/>
    <property type="project" value="UniProtKB-KW"/>
</dbReference>
<dbReference type="Gene3D" id="1.20.5.1930">
    <property type="match status" value="1"/>
</dbReference>
<evidence type="ECO:0000256" key="2">
    <source>
        <dbReference type="ARBA" id="ARBA00012438"/>
    </source>
</evidence>
<keyword evidence="12" id="KW-1185">Reference proteome</keyword>
<dbReference type="PROSITE" id="PS50109">
    <property type="entry name" value="HIS_KIN"/>
    <property type="match status" value="1"/>
</dbReference>
<dbReference type="Pfam" id="PF07730">
    <property type="entry name" value="HisKA_3"/>
    <property type="match status" value="1"/>
</dbReference>
<protein>
    <recommendedName>
        <fullName evidence="2">histidine kinase</fullName>
        <ecNumber evidence="2">2.7.13.3</ecNumber>
    </recommendedName>
</protein>
<feature type="domain" description="Histidine kinase" evidence="10">
    <location>
        <begin position="241"/>
        <end position="436"/>
    </location>
</feature>
<dbReference type="GO" id="GO:0016020">
    <property type="term" value="C:membrane"/>
    <property type="evidence" value="ECO:0007669"/>
    <property type="project" value="InterPro"/>
</dbReference>
<evidence type="ECO:0000256" key="6">
    <source>
        <dbReference type="ARBA" id="ARBA00022777"/>
    </source>
</evidence>
<feature type="compositionally biased region" description="Basic and acidic residues" evidence="9">
    <location>
        <begin position="9"/>
        <end position="19"/>
    </location>
</feature>
<evidence type="ECO:0000256" key="4">
    <source>
        <dbReference type="ARBA" id="ARBA00022679"/>
    </source>
</evidence>
<dbReference type="KEGG" id="atq:GH723_02860"/>
<dbReference type="SMART" id="SM00387">
    <property type="entry name" value="HATPase_c"/>
    <property type="match status" value="1"/>
</dbReference>
<dbReference type="Gene3D" id="3.30.450.40">
    <property type="match status" value="1"/>
</dbReference>
<organism evidence="11 12">
    <name type="scientific">Actinomarinicola tropica</name>
    <dbReference type="NCBI Taxonomy" id="2789776"/>
    <lineage>
        <taxon>Bacteria</taxon>
        <taxon>Bacillati</taxon>
        <taxon>Actinomycetota</taxon>
        <taxon>Acidimicrobiia</taxon>
        <taxon>Acidimicrobiales</taxon>
        <taxon>Iamiaceae</taxon>
        <taxon>Actinomarinicola</taxon>
    </lineage>
</organism>
<dbReference type="EMBL" id="CP045851">
    <property type="protein sequence ID" value="QGG94126.1"/>
    <property type="molecule type" value="Genomic_DNA"/>
</dbReference>
<reference evidence="11 12" key="1">
    <citation type="submission" date="2019-11" db="EMBL/GenBank/DDBJ databases">
        <authorList>
            <person name="He Y."/>
        </authorList>
    </citation>
    <scope>NUCLEOTIDE SEQUENCE [LARGE SCALE GENOMIC DNA]</scope>
    <source>
        <strain evidence="11 12">SCSIO 58843</strain>
    </source>
</reference>
<evidence type="ECO:0000256" key="1">
    <source>
        <dbReference type="ARBA" id="ARBA00000085"/>
    </source>
</evidence>
<dbReference type="EC" id="2.7.13.3" evidence="2"/>
<dbReference type="InterPro" id="IPR029016">
    <property type="entry name" value="GAF-like_dom_sf"/>
</dbReference>
<evidence type="ECO:0000313" key="11">
    <source>
        <dbReference type="EMBL" id="QGG94126.1"/>
    </source>
</evidence>
<accession>A0A5Q2RID0</accession>
<dbReference type="Pfam" id="PF02518">
    <property type="entry name" value="HATPase_c"/>
    <property type="match status" value="1"/>
</dbReference>
<sequence length="436" mass="46661">MRQGSAEAPRAHGGDDRLGRTNVNDSVSYHEAEDVSGPDPGEMDRSTALLRAALALSEHHELADVLALILTSARSLSRARYAALAVYDEHGAIEAFVHQGVDDAAASEVGAPPRGHGLLGELILAGGPIRLDDVRADPRFGGFPAHHPEMRTFLGVPVASSRHAYGNLYLGDKEGGRLFDEEDERLLGTLAAFAAAAIENVRLVEAERDLAAARERDRVRTEMLGRVIEAQEAERARVARDLHDEIGQSLTSVLLGLRLVEDSLSGPAPDVADCRQRTGEVRALVADALRQARTLAFDLRPTVLDDVGLVAAMRRLVEHIGARDAPAVDLALHGLDDDTRLAPDMETVVYRVVQEALTNVVRHAEASSASVVIARDGGWLRAVVEDDGRGFDVGVRRHPSLGVGGMRERAALVGGTLTIDSVEGRGTTVRLEVPVG</sequence>
<name>A0A5Q2RID0_9ACTN</name>
<keyword evidence="6" id="KW-0418">Kinase</keyword>
<dbReference type="PANTHER" id="PTHR24421:SF10">
    <property type="entry name" value="NITRATE_NITRITE SENSOR PROTEIN NARQ"/>
    <property type="match status" value="1"/>
</dbReference>
<keyword evidence="4" id="KW-0808">Transferase</keyword>
<evidence type="ECO:0000256" key="5">
    <source>
        <dbReference type="ARBA" id="ARBA00022741"/>
    </source>
</evidence>
<evidence type="ECO:0000256" key="7">
    <source>
        <dbReference type="ARBA" id="ARBA00022840"/>
    </source>
</evidence>
<dbReference type="InterPro" id="IPR036890">
    <property type="entry name" value="HATPase_C_sf"/>
</dbReference>